<evidence type="ECO:0000256" key="3">
    <source>
        <dbReference type="ARBA" id="ARBA00019010"/>
    </source>
</evidence>
<dbReference type="GO" id="GO:0046872">
    <property type="term" value="F:metal ion binding"/>
    <property type="evidence" value="ECO:0007669"/>
    <property type="project" value="UniProtKB-KW"/>
</dbReference>
<dbReference type="GO" id="GO:0016301">
    <property type="term" value="F:kinase activity"/>
    <property type="evidence" value="ECO:0007669"/>
    <property type="project" value="UniProtKB-KW"/>
</dbReference>
<comment type="subcellular location">
    <subcellularLocation>
        <location evidence="1">Cytoplasm</location>
    </subcellularLocation>
</comment>
<evidence type="ECO:0000256" key="2">
    <source>
        <dbReference type="ARBA" id="ARBA00007599"/>
    </source>
</evidence>
<dbReference type="EMBL" id="AVFL01000008">
    <property type="protein sequence ID" value="EWY40371.1"/>
    <property type="molecule type" value="Genomic_DNA"/>
</dbReference>
<dbReference type="STRING" id="1385369.N825_37325"/>
<evidence type="ECO:0000256" key="1">
    <source>
        <dbReference type="ARBA" id="ARBA00004496"/>
    </source>
</evidence>
<dbReference type="GO" id="GO:0002949">
    <property type="term" value="P:tRNA threonylcarbamoyladenosine modification"/>
    <property type="evidence" value="ECO:0007669"/>
    <property type="project" value="InterPro"/>
</dbReference>
<protein>
    <recommendedName>
        <fullName evidence="3">tRNA threonylcarbamoyladenosine biosynthesis protein TsaE</fullName>
    </recommendedName>
    <alternativeName>
        <fullName evidence="10">t(6)A37 threonylcarbamoyladenosine biosynthesis protein TsaE</fullName>
    </alternativeName>
</protein>
<accession>W9H6F0</accession>
<keyword evidence="8" id="KW-0067">ATP-binding</keyword>
<evidence type="ECO:0000313" key="12">
    <source>
        <dbReference type="Proteomes" id="UP000019486"/>
    </source>
</evidence>
<keyword evidence="9" id="KW-0460">Magnesium</keyword>
<dbReference type="Pfam" id="PF02367">
    <property type="entry name" value="TsaE"/>
    <property type="match status" value="1"/>
</dbReference>
<organism evidence="11 12">
    <name type="scientific">Skermanella stibiiresistens SB22</name>
    <dbReference type="NCBI Taxonomy" id="1385369"/>
    <lineage>
        <taxon>Bacteria</taxon>
        <taxon>Pseudomonadati</taxon>
        <taxon>Pseudomonadota</taxon>
        <taxon>Alphaproteobacteria</taxon>
        <taxon>Rhodospirillales</taxon>
        <taxon>Azospirillaceae</taxon>
        <taxon>Skermanella</taxon>
    </lineage>
</organism>
<dbReference type="PANTHER" id="PTHR33540:SF2">
    <property type="entry name" value="TRNA THREONYLCARBAMOYLADENOSINE BIOSYNTHESIS PROTEIN TSAE"/>
    <property type="match status" value="1"/>
</dbReference>
<comment type="similarity">
    <text evidence="2">Belongs to the TsaE family.</text>
</comment>
<dbReference type="InterPro" id="IPR003442">
    <property type="entry name" value="T6A_TsaE"/>
</dbReference>
<dbReference type="PATRIC" id="fig|1385369.3.peg.2769"/>
<dbReference type="GO" id="GO:0005737">
    <property type="term" value="C:cytoplasm"/>
    <property type="evidence" value="ECO:0007669"/>
    <property type="project" value="UniProtKB-SubCell"/>
</dbReference>
<dbReference type="OrthoDB" id="9800307at2"/>
<dbReference type="AlphaFoldDB" id="W9H6F0"/>
<name>W9H6F0_9PROT</name>
<keyword evidence="5" id="KW-0819">tRNA processing</keyword>
<dbReference type="RefSeq" id="WP_037452350.1">
    <property type="nucleotide sequence ID" value="NZ_AVFL01000008.1"/>
</dbReference>
<evidence type="ECO:0000256" key="4">
    <source>
        <dbReference type="ARBA" id="ARBA00022490"/>
    </source>
</evidence>
<dbReference type="SUPFAM" id="SSF52540">
    <property type="entry name" value="P-loop containing nucleoside triphosphate hydrolases"/>
    <property type="match status" value="1"/>
</dbReference>
<evidence type="ECO:0000256" key="8">
    <source>
        <dbReference type="ARBA" id="ARBA00022840"/>
    </source>
</evidence>
<sequence>MTPRIRHDLTIDLQDEAATADLASRLGRLLRAGDMVALRGDLGAGKTSLARALIQSLGDADEEVPSPTFTLVQTYETPAGPVWHFDLYRLGGPDEVIELGWDDARTDGIAVVEWPDRLGTLMPDERLDITLAFGPDPTARRATLTGFGAWAGRVESLEPK</sequence>
<evidence type="ECO:0000256" key="5">
    <source>
        <dbReference type="ARBA" id="ARBA00022694"/>
    </source>
</evidence>
<dbReference type="GO" id="GO:0005524">
    <property type="term" value="F:ATP binding"/>
    <property type="evidence" value="ECO:0007669"/>
    <property type="project" value="UniProtKB-KW"/>
</dbReference>
<gene>
    <name evidence="11" type="ORF">N825_37325</name>
</gene>
<dbReference type="Gene3D" id="3.40.50.300">
    <property type="entry name" value="P-loop containing nucleotide triphosphate hydrolases"/>
    <property type="match status" value="1"/>
</dbReference>
<keyword evidence="12" id="KW-1185">Reference proteome</keyword>
<proteinExistence type="inferred from homology"/>
<keyword evidence="4" id="KW-0963">Cytoplasm</keyword>
<reference evidence="11 12" key="1">
    <citation type="submission" date="2013-08" db="EMBL/GenBank/DDBJ databases">
        <title>The genome sequence of Skermanella stibiiresistens.</title>
        <authorList>
            <person name="Zhu W."/>
            <person name="Wang G."/>
        </authorList>
    </citation>
    <scope>NUCLEOTIDE SEQUENCE [LARGE SCALE GENOMIC DNA]</scope>
    <source>
        <strain evidence="11 12">SB22</strain>
    </source>
</reference>
<dbReference type="PANTHER" id="PTHR33540">
    <property type="entry name" value="TRNA THREONYLCARBAMOYLADENOSINE BIOSYNTHESIS PROTEIN TSAE"/>
    <property type="match status" value="1"/>
</dbReference>
<evidence type="ECO:0000256" key="10">
    <source>
        <dbReference type="ARBA" id="ARBA00032441"/>
    </source>
</evidence>
<dbReference type="InterPro" id="IPR027417">
    <property type="entry name" value="P-loop_NTPase"/>
</dbReference>
<evidence type="ECO:0000256" key="9">
    <source>
        <dbReference type="ARBA" id="ARBA00022842"/>
    </source>
</evidence>
<keyword evidence="6" id="KW-0479">Metal-binding</keyword>
<keyword evidence="11" id="KW-0418">Kinase</keyword>
<evidence type="ECO:0000256" key="6">
    <source>
        <dbReference type="ARBA" id="ARBA00022723"/>
    </source>
</evidence>
<keyword evidence="7" id="KW-0547">Nucleotide-binding</keyword>
<dbReference type="Proteomes" id="UP000019486">
    <property type="component" value="Unassembled WGS sequence"/>
</dbReference>
<comment type="caution">
    <text evidence="11">The sequence shown here is derived from an EMBL/GenBank/DDBJ whole genome shotgun (WGS) entry which is preliminary data.</text>
</comment>
<evidence type="ECO:0000256" key="7">
    <source>
        <dbReference type="ARBA" id="ARBA00022741"/>
    </source>
</evidence>
<keyword evidence="11" id="KW-0808">Transferase</keyword>
<dbReference type="NCBIfam" id="TIGR00150">
    <property type="entry name" value="T6A_YjeE"/>
    <property type="match status" value="1"/>
</dbReference>
<evidence type="ECO:0000313" key="11">
    <source>
        <dbReference type="EMBL" id="EWY40371.1"/>
    </source>
</evidence>